<dbReference type="GO" id="GO:1990071">
    <property type="term" value="C:TRAPPII protein complex"/>
    <property type="evidence" value="ECO:0007669"/>
    <property type="project" value="TreeGrafter"/>
</dbReference>
<dbReference type="InterPro" id="IPR024096">
    <property type="entry name" value="NO_sig/Golgi_transp_ligand-bd"/>
</dbReference>
<gene>
    <name evidence="9" type="ORF">DASB73_041280</name>
</gene>
<reference evidence="9 10" key="1">
    <citation type="journal article" date="2023" name="Elife">
        <title>Identification of key yeast species and microbe-microbe interactions impacting larval growth of Drosophila in the wild.</title>
        <authorList>
            <person name="Mure A."/>
            <person name="Sugiura Y."/>
            <person name="Maeda R."/>
            <person name="Honda K."/>
            <person name="Sakurai N."/>
            <person name="Takahashi Y."/>
            <person name="Watada M."/>
            <person name="Katoh T."/>
            <person name="Gotoh A."/>
            <person name="Gotoh Y."/>
            <person name="Taniguchi I."/>
            <person name="Nakamura K."/>
            <person name="Hayashi T."/>
            <person name="Katayama T."/>
            <person name="Uemura T."/>
            <person name="Hattori Y."/>
        </authorList>
    </citation>
    <scope>NUCLEOTIDE SEQUENCE [LARGE SCALE GENOMIC DNA]</scope>
    <source>
        <strain evidence="9 10">SB-73</strain>
    </source>
</reference>
<proteinExistence type="inferred from homology"/>
<keyword evidence="4 7" id="KW-0256">Endoplasmic reticulum</keyword>
<name>A0AAV5RP20_STABA</name>
<comment type="subcellular location">
    <subcellularLocation>
        <location evidence="1">Endoplasmic reticulum</location>
    </subcellularLocation>
    <subcellularLocation>
        <location evidence="7">Golgi apparatus</location>
        <location evidence="7">cis-Golgi network</location>
    </subcellularLocation>
</comment>
<dbReference type="Gene3D" id="3.30.1380.20">
    <property type="entry name" value="Trafficking protein particle complex subunit 3"/>
    <property type="match status" value="1"/>
</dbReference>
<dbReference type="AlphaFoldDB" id="A0AAV5RP20"/>
<dbReference type="GO" id="GO:0005783">
    <property type="term" value="C:endoplasmic reticulum"/>
    <property type="evidence" value="ECO:0007669"/>
    <property type="project" value="UniProtKB-SubCell"/>
</dbReference>
<dbReference type="InterPro" id="IPR007194">
    <property type="entry name" value="TRAPP_component"/>
</dbReference>
<accession>A0AAV5RP20</accession>
<dbReference type="GO" id="GO:1990070">
    <property type="term" value="C:TRAPPI protein complex"/>
    <property type="evidence" value="ECO:0007669"/>
    <property type="project" value="TreeGrafter"/>
</dbReference>
<dbReference type="PANTHER" id="PTHR20902">
    <property type="entry name" value="41-2 PROTEIN ANTIGEN-RELATED"/>
    <property type="match status" value="1"/>
</dbReference>
<dbReference type="FunFam" id="3.30.1380.20:FF:000002">
    <property type="entry name" value="Trafficking protein particle complex subunit"/>
    <property type="match status" value="1"/>
</dbReference>
<dbReference type="InterPro" id="IPR016696">
    <property type="entry name" value="TRAPP-I_su5"/>
</dbReference>
<evidence type="ECO:0000256" key="5">
    <source>
        <dbReference type="ARBA" id="ARBA00022892"/>
    </source>
</evidence>
<dbReference type="GO" id="GO:1990072">
    <property type="term" value="C:TRAPPIII protein complex"/>
    <property type="evidence" value="ECO:0007669"/>
    <property type="project" value="TreeGrafter"/>
</dbReference>
<dbReference type="Proteomes" id="UP001362899">
    <property type="component" value="Unassembled WGS sequence"/>
</dbReference>
<evidence type="ECO:0000256" key="3">
    <source>
        <dbReference type="ARBA" id="ARBA00022448"/>
    </source>
</evidence>
<keyword evidence="5 7" id="KW-0931">ER-Golgi transport</keyword>
<comment type="similarity">
    <text evidence="2 7">Belongs to the TRAPP small subunits family. BET3 subfamily.</text>
</comment>
<comment type="subunit">
    <text evidence="7">Part of the multisubunit TRAPP (transport protein particle) complex.</text>
</comment>
<evidence type="ECO:0000313" key="10">
    <source>
        <dbReference type="Proteomes" id="UP001362899"/>
    </source>
</evidence>
<evidence type="ECO:0000256" key="2">
    <source>
        <dbReference type="ARBA" id="ARBA00006218"/>
    </source>
</evidence>
<feature type="region of interest" description="Disordered" evidence="8">
    <location>
        <begin position="1"/>
        <end position="38"/>
    </location>
</feature>
<evidence type="ECO:0000256" key="7">
    <source>
        <dbReference type="PIRNR" id="PIRNR017479"/>
    </source>
</evidence>
<keyword evidence="3 7" id="KW-0813">Transport</keyword>
<evidence type="ECO:0000256" key="4">
    <source>
        <dbReference type="ARBA" id="ARBA00022824"/>
    </source>
</evidence>
<dbReference type="SUPFAM" id="SSF111126">
    <property type="entry name" value="Ligand-binding domain in the NO signalling and Golgi transport"/>
    <property type="match status" value="1"/>
</dbReference>
<evidence type="ECO:0000256" key="8">
    <source>
        <dbReference type="SAM" id="MobiDB-lite"/>
    </source>
</evidence>
<dbReference type="GO" id="GO:0006888">
    <property type="term" value="P:endoplasmic reticulum to Golgi vesicle-mediated transport"/>
    <property type="evidence" value="ECO:0007669"/>
    <property type="project" value="TreeGrafter"/>
</dbReference>
<evidence type="ECO:0000256" key="1">
    <source>
        <dbReference type="ARBA" id="ARBA00004240"/>
    </source>
</evidence>
<comment type="caution">
    <text evidence="9">The sequence shown here is derived from an EMBL/GenBank/DDBJ whole genome shotgun (WGS) entry which is preliminary data.</text>
</comment>
<comment type="function">
    <text evidence="7">Plays a key role in the late stages of endoplasmic reticulum to Golgi traffic.</text>
</comment>
<dbReference type="CDD" id="cd14943">
    <property type="entry name" value="TRAPPC5_Trs31"/>
    <property type="match status" value="1"/>
</dbReference>
<organism evidence="9 10">
    <name type="scientific">Starmerella bacillaris</name>
    <name type="common">Yeast</name>
    <name type="synonym">Candida zemplinina</name>
    <dbReference type="NCBI Taxonomy" id="1247836"/>
    <lineage>
        <taxon>Eukaryota</taxon>
        <taxon>Fungi</taxon>
        <taxon>Dikarya</taxon>
        <taxon>Ascomycota</taxon>
        <taxon>Saccharomycotina</taxon>
        <taxon>Dipodascomycetes</taxon>
        <taxon>Dipodascales</taxon>
        <taxon>Trichomonascaceae</taxon>
        <taxon>Starmerella</taxon>
    </lineage>
</organism>
<evidence type="ECO:0000256" key="6">
    <source>
        <dbReference type="ARBA" id="ARBA00023034"/>
    </source>
</evidence>
<protein>
    <recommendedName>
        <fullName evidence="7">Trafficking protein particle complex subunit</fullName>
    </recommendedName>
</protein>
<keyword evidence="10" id="KW-1185">Reference proteome</keyword>
<dbReference type="Pfam" id="PF04051">
    <property type="entry name" value="TRAPP"/>
    <property type="match status" value="1"/>
</dbReference>
<dbReference type="PIRSF" id="PIRSF017479">
    <property type="entry name" value="TRAPP_I_complex_Trs31"/>
    <property type="match status" value="1"/>
</dbReference>
<sequence length="215" mass="24324">MSVAPRPAVPAKPSSSTPNFAHERNDSVSTPPPPQQTVYDRSLARKRGEVSLSAFAYIFSEAVQYCHSRSKDVSELEHRLNLLGRHIGVRVLELTVLREGKNAKRETRLMPMLQFVHTHIWRTLFNRPADSMQVSTEEQLQYMIIDHRPLVTEYISVPRDMSQLNCAALVAGIVQSVFSAAQFPCKVTAHSMGTDEFPDRTVYVVKFEDSVLKRV</sequence>
<dbReference type="PANTHER" id="PTHR20902:SF0">
    <property type="entry name" value="TRAFFICKING PROTEIN PARTICLE COMPLEX SUBUNIT 5"/>
    <property type="match status" value="1"/>
</dbReference>
<dbReference type="EMBL" id="BTGC01000008">
    <property type="protein sequence ID" value="GMM53165.1"/>
    <property type="molecule type" value="Genomic_DNA"/>
</dbReference>
<evidence type="ECO:0000313" key="9">
    <source>
        <dbReference type="EMBL" id="GMM53165.1"/>
    </source>
</evidence>
<keyword evidence="6 7" id="KW-0333">Golgi apparatus</keyword>